<accession>A0A8C3ASB4</accession>
<gene>
    <name evidence="7" type="primary">fam162a</name>
</gene>
<dbReference type="PANTHER" id="PTHR13674:SF2">
    <property type="entry name" value="PROTEIN FAM162A"/>
    <property type="match status" value="1"/>
</dbReference>
<dbReference type="Ensembl" id="ENSCLMT00005047580.1">
    <property type="protein sequence ID" value="ENSCLMP00005045981.1"/>
    <property type="gene ID" value="ENSCLMG00005021184.1"/>
</dbReference>
<comment type="similarity">
    <text evidence="2">Belongs to the UPF0389 family.</text>
</comment>
<dbReference type="RefSeq" id="XP_034415730.1">
    <property type="nucleotide sequence ID" value="XM_034559839.1"/>
</dbReference>
<evidence type="ECO:0000313" key="8">
    <source>
        <dbReference type="Proteomes" id="UP000694565"/>
    </source>
</evidence>
<evidence type="ECO:0000256" key="6">
    <source>
        <dbReference type="SAM" id="Phobius"/>
    </source>
</evidence>
<dbReference type="PANTHER" id="PTHR13674">
    <property type="entry name" value="GROWTH AND TRANSFORMATION-DEPENDENT PROTEIN"/>
    <property type="match status" value="1"/>
</dbReference>
<dbReference type="CTD" id="26355"/>
<reference evidence="7" key="2">
    <citation type="submission" date="2025-09" db="UniProtKB">
        <authorList>
            <consortium name="Ensembl"/>
        </authorList>
    </citation>
    <scope>IDENTIFICATION</scope>
</reference>
<comment type="subcellular location">
    <subcellularLocation>
        <location evidence="1">Membrane</location>
        <topology evidence="1">Single-pass membrane protein</topology>
    </subcellularLocation>
</comment>
<evidence type="ECO:0000256" key="1">
    <source>
        <dbReference type="ARBA" id="ARBA00004167"/>
    </source>
</evidence>
<dbReference type="Pfam" id="PF06388">
    <property type="entry name" value="DUF1075"/>
    <property type="match status" value="1"/>
</dbReference>
<evidence type="ECO:0000256" key="3">
    <source>
        <dbReference type="ARBA" id="ARBA00022692"/>
    </source>
</evidence>
<dbReference type="AlphaFoldDB" id="A0A8C3ASB4"/>
<name>A0A8C3ASB4_CYCLU</name>
<dbReference type="InterPro" id="IPR009432">
    <property type="entry name" value="DUF1075"/>
</dbReference>
<evidence type="ECO:0000313" key="7">
    <source>
        <dbReference type="Ensembl" id="ENSCLMP00005045981.1"/>
    </source>
</evidence>
<dbReference type="GO" id="GO:0005739">
    <property type="term" value="C:mitochondrion"/>
    <property type="evidence" value="ECO:0007669"/>
    <property type="project" value="TreeGrafter"/>
</dbReference>
<keyword evidence="4 6" id="KW-1133">Transmembrane helix</keyword>
<dbReference type="Proteomes" id="UP000694565">
    <property type="component" value="Unplaced"/>
</dbReference>
<reference evidence="7" key="1">
    <citation type="submission" date="2025-08" db="UniProtKB">
        <authorList>
            <consortium name="Ensembl"/>
        </authorList>
    </citation>
    <scope>IDENTIFICATION</scope>
</reference>
<keyword evidence="8" id="KW-1185">Reference proteome</keyword>
<dbReference type="OrthoDB" id="8193498at2759"/>
<proteinExistence type="inferred from homology"/>
<dbReference type="GO" id="GO:0051402">
    <property type="term" value="P:neuron apoptotic process"/>
    <property type="evidence" value="ECO:0007669"/>
    <property type="project" value="TreeGrafter"/>
</dbReference>
<protein>
    <submittedName>
        <fullName evidence="7">Family with sequence similarity 162 member A</fullName>
    </submittedName>
</protein>
<evidence type="ECO:0000256" key="5">
    <source>
        <dbReference type="ARBA" id="ARBA00023136"/>
    </source>
</evidence>
<dbReference type="GO" id="GO:0016020">
    <property type="term" value="C:membrane"/>
    <property type="evidence" value="ECO:0007669"/>
    <property type="project" value="UniProtKB-SubCell"/>
</dbReference>
<keyword evidence="3 6" id="KW-0812">Transmembrane</keyword>
<evidence type="ECO:0000256" key="2">
    <source>
        <dbReference type="ARBA" id="ARBA00007363"/>
    </source>
</evidence>
<dbReference type="GO" id="GO:0071456">
    <property type="term" value="P:cellular response to hypoxia"/>
    <property type="evidence" value="ECO:0007669"/>
    <property type="project" value="TreeGrafter"/>
</dbReference>
<dbReference type="KEGG" id="clum:117749378"/>
<dbReference type="GeneTree" id="ENSGT00640000091497"/>
<feature type="transmembrane region" description="Helical" evidence="6">
    <location>
        <begin position="101"/>
        <end position="118"/>
    </location>
</feature>
<evidence type="ECO:0000256" key="4">
    <source>
        <dbReference type="ARBA" id="ARBA00022989"/>
    </source>
</evidence>
<keyword evidence="5 6" id="KW-0472">Membrane</keyword>
<dbReference type="GO" id="GO:0090200">
    <property type="term" value="P:positive regulation of release of cytochrome c from mitochondria"/>
    <property type="evidence" value="ECO:0007669"/>
    <property type="project" value="TreeGrafter"/>
</dbReference>
<organism evidence="7 8">
    <name type="scientific">Cyclopterus lumpus</name>
    <name type="common">Lumpsucker</name>
    <dbReference type="NCBI Taxonomy" id="8103"/>
    <lineage>
        <taxon>Eukaryota</taxon>
        <taxon>Metazoa</taxon>
        <taxon>Chordata</taxon>
        <taxon>Craniata</taxon>
        <taxon>Vertebrata</taxon>
        <taxon>Euteleostomi</taxon>
        <taxon>Actinopterygii</taxon>
        <taxon>Neopterygii</taxon>
        <taxon>Teleostei</taxon>
        <taxon>Neoteleostei</taxon>
        <taxon>Acanthomorphata</taxon>
        <taxon>Eupercaria</taxon>
        <taxon>Perciformes</taxon>
        <taxon>Cottioidei</taxon>
        <taxon>Cottales</taxon>
        <taxon>Cyclopteridae</taxon>
        <taxon>Cyclopterus</taxon>
    </lineage>
</organism>
<dbReference type="GeneID" id="117749378"/>
<sequence>MNLVRARLSIGNFIGQRCRQVTETWSHRGMCSKPQEAKAEPLHAAPAAAPRAGFKLPGYRPSNLDKKMLVWSGRFKTADQIPDLVSFETIDAARNKVRVKACYVIMATIIGACLLMVFQGKKAVGRHESLTSQNLEKKARWREELQREKEAAIALSEKAQ</sequence>